<evidence type="ECO:0008006" key="4">
    <source>
        <dbReference type="Google" id="ProtNLM"/>
    </source>
</evidence>
<keyword evidence="1" id="KW-0812">Transmembrane</keyword>
<keyword evidence="3" id="KW-1185">Reference proteome</keyword>
<dbReference type="EMBL" id="MU551695">
    <property type="protein sequence ID" value="KAI5618450.1"/>
    <property type="molecule type" value="Genomic_DNA"/>
</dbReference>
<dbReference type="Proteomes" id="UP001205998">
    <property type="component" value="Unassembled WGS sequence"/>
</dbReference>
<gene>
    <name evidence="2" type="ORF">C0J50_22038</name>
</gene>
<evidence type="ECO:0000256" key="1">
    <source>
        <dbReference type="SAM" id="Phobius"/>
    </source>
</evidence>
<organism evidence="2 3">
    <name type="scientific">Silurus asotus</name>
    <name type="common">Amur catfish</name>
    <name type="synonym">Parasilurus asotus</name>
    <dbReference type="NCBI Taxonomy" id="30991"/>
    <lineage>
        <taxon>Eukaryota</taxon>
        <taxon>Metazoa</taxon>
        <taxon>Chordata</taxon>
        <taxon>Craniata</taxon>
        <taxon>Vertebrata</taxon>
        <taxon>Euteleostomi</taxon>
        <taxon>Actinopterygii</taxon>
        <taxon>Neopterygii</taxon>
        <taxon>Teleostei</taxon>
        <taxon>Ostariophysi</taxon>
        <taxon>Siluriformes</taxon>
        <taxon>Siluridae</taxon>
        <taxon>Silurus</taxon>
    </lineage>
</organism>
<reference evidence="2" key="1">
    <citation type="submission" date="2018-07" db="EMBL/GenBank/DDBJ databases">
        <title>Comparative genomics of catfishes provides insights into carnivory and benthic adaptation.</title>
        <authorList>
            <person name="Zhang Y."/>
            <person name="Wang D."/>
            <person name="Peng Z."/>
            <person name="Zheng S."/>
            <person name="Shao F."/>
            <person name="Tao W."/>
        </authorList>
    </citation>
    <scope>NUCLEOTIDE SEQUENCE</scope>
    <source>
        <strain evidence="2">Chongqing</strain>
    </source>
</reference>
<dbReference type="PANTHER" id="PTHR33332">
    <property type="entry name" value="REVERSE TRANSCRIPTASE DOMAIN-CONTAINING PROTEIN"/>
    <property type="match status" value="1"/>
</dbReference>
<keyword evidence="1" id="KW-0472">Membrane</keyword>
<feature type="non-terminal residue" evidence="2">
    <location>
        <position position="1"/>
    </location>
</feature>
<comment type="caution">
    <text evidence="2">The sequence shown here is derived from an EMBL/GenBank/DDBJ whole genome shotgun (WGS) entry which is preliminary data.</text>
</comment>
<dbReference type="AlphaFoldDB" id="A0AAD5ALP0"/>
<evidence type="ECO:0000313" key="2">
    <source>
        <dbReference type="EMBL" id="KAI5618450.1"/>
    </source>
</evidence>
<feature type="non-terminal residue" evidence="2">
    <location>
        <position position="264"/>
    </location>
</feature>
<evidence type="ECO:0000313" key="3">
    <source>
        <dbReference type="Proteomes" id="UP001205998"/>
    </source>
</evidence>
<name>A0AAD5ALP0_SILAS</name>
<sequence>GVLEGSVLGLLLFSIYIYPFGQLLRSLGLNYHFYADDTKIYIHSKPDVNMPVLDGSALQFHTKLKNLGLIFDANLSLDHHVRSTVKSSFFHLRNIAKLRPMLTFSVAEKLINTFVFIRLDYCHALLAGVPTLSKLQLVQNSAARILTRTSAREHITTILEKLHWLPVIFRIEFTLLMLTYKALNNLAPQNLCGLLSPYTPSPALRSSAAGLLPTQKTRLKMVGDQAFSFLAPKLWNSLRSEIKIAESLGVFKSHLKTYFFRVAF</sequence>
<protein>
    <recommendedName>
        <fullName evidence="4">Reverse transcriptase domain-containing protein</fullName>
    </recommendedName>
</protein>
<feature type="transmembrane region" description="Helical" evidence="1">
    <location>
        <begin position="6"/>
        <end position="24"/>
    </location>
</feature>
<keyword evidence="1" id="KW-1133">Transmembrane helix</keyword>
<proteinExistence type="predicted"/>
<accession>A0AAD5ALP0</accession>